<evidence type="ECO:0000256" key="2">
    <source>
        <dbReference type="SAM" id="Phobius"/>
    </source>
</evidence>
<dbReference type="Proteomes" id="UP000015102">
    <property type="component" value="Unassembled WGS sequence"/>
</dbReference>
<keyword evidence="2" id="KW-1133">Transmembrane helix</keyword>
<keyword evidence="4" id="KW-1185">Reference proteome</keyword>
<evidence type="ECO:0000313" key="4">
    <source>
        <dbReference type="Proteomes" id="UP000015102"/>
    </source>
</evidence>
<feature type="region of interest" description="Disordered" evidence="1">
    <location>
        <begin position="44"/>
        <end position="73"/>
    </location>
</feature>
<protein>
    <submittedName>
        <fullName evidence="3">Uncharacterized protein</fullName>
    </submittedName>
</protein>
<evidence type="ECO:0000313" key="3">
    <source>
        <dbReference type="EnsemblMetazoa" id="MESCA002686-PA"/>
    </source>
</evidence>
<dbReference type="EMBL" id="CAQQ02167670">
    <property type="status" value="NOT_ANNOTATED_CDS"/>
    <property type="molecule type" value="Genomic_DNA"/>
</dbReference>
<dbReference type="EMBL" id="CAQQ02167669">
    <property type="status" value="NOT_ANNOTATED_CDS"/>
    <property type="molecule type" value="Genomic_DNA"/>
</dbReference>
<reference evidence="3" key="2">
    <citation type="submission" date="2015-06" db="UniProtKB">
        <authorList>
            <consortium name="EnsemblMetazoa"/>
        </authorList>
    </citation>
    <scope>IDENTIFICATION</scope>
</reference>
<sequence length="157" mass="17441">MVLGFSKRSSTNIISLKAAYLSFALDIASVILVSIFGDGHNSKNWKRPGSATETERRRNLGQTPTGSDGEKDKRYNSLASLSSRSNYYYFDTGIVVPSYLITQVNETTHYFDVVTTHVDNCEMCDRLGDLLLVIVVLYEPDVAVDCCCCKVEVFDAC</sequence>
<reference evidence="4" key="1">
    <citation type="submission" date="2013-02" db="EMBL/GenBank/DDBJ databases">
        <authorList>
            <person name="Hughes D."/>
        </authorList>
    </citation>
    <scope>NUCLEOTIDE SEQUENCE</scope>
    <source>
        <strain>Durham</strain>
        <strain evidence="4">NC isolate 2 -- Noor lab</strain>
    </source>
</reference>
<dbReference type="AlphaFoldDB" id="T1GH04"/>
<keyword evidence="2" id="KW-0812">Transmembrane</keyword>
<name>T1GH04_MEGSC</name>
<proteinExistence type="predicted"/>
<feature type="transmembrane region" description="Helical" evidence="2">
    <location>
        <begin position="20"/>
        <end position="37"/>
    </location>
</feature>
<keyword evidence="2" id="KW-0472">Membrane</keyword>
<evidence type="ECO:0000256" key="1">
    <source>
        <dbReference type="SAM" id="MobiDB-lite"/>
    </source>
</evidence>
<accession>T1GH04</accession>
<organism evidence="3 4">
    <name type="scientific">Megaselia scalaris</name>
    <name type="common">Humpbacked fly</name>
    <name type="synonym">Phora scalaris</name>
    <dbReference type="NCBI Taxonomy" id="36166"/>
    <lineage>
        <taxon>Eukaryota</taxon>
        <taxon>Metazoa</taxon>
        <taxon>Ecdysozoa</taxon>
        <taxon>Arthropoda</taxon>
        <taxon>Hexapoda</taxon>
        <taxon>Insecta</taxon>
        <taxon>Pterygota</taxon>
        <taxon>Neoptera</taxon>
        <taxon>Endopterygota</taxon>
        <taxon>Diptera</taxon>
        <taxon>Brachycera</taxon>
        <taxon>Muscomorpha</taxon>
        <taxon>Platypezoidea</taxon>
        <taxon>Phoridae</taxon>
        <taxon>Megaseliini</taxon>
        <taxon>Megaselia</taxon>
    </lineage>
</organism>
<dbReference type="EnsemblMetazoa" id="MESCA002686-RA">
    <property type="protein sequence ID" value="MESCA002686-PA"/>
    <property type="gene ID" value="MESCA002686"/>
</dbReference>
<dbReference type="HOGENOM" id="CLU_1679956_0_0_1"/>